<evidence type="ECO:0000256" key="1">
    <source>
        <dbReference type="ARBA" id="ARBA00009477"/>
    </source>
</evidence>
<dbReference type="Gene3D" id="2.40.50.100">
    <property type="match status" value="1"/>
</dbReference>
<protein>
    <recommendedName>
        <fullName evidence="4">RND efflux pump membrane fusion protein barrel-sandwich domain-containing protein</fullName>
    </recommendedName>
</protein>
<dbReference type="GO" id="GO:0015562">
    <property type="term" value="F:efflux transmembrane transporter activity"/>
    <property type="evidence" value="ECO:0007669"/>
    <property type="project" value="TreeGrafter"/>
</dbReference>
<dbReference type="Gene3D" id="2.40.30.170">
    <property type="match status" value="1"/>
</dbReference>
<comment type="similarity">
    <text evidence="1">Belongs to the membrane fusion protein (MFP) (TC 8.A.1) family.</text>
</comment>
<dbReference type="PANTHER" id="PTHR30469:SF39">
    <property type="entry name" value="SLL0180 PROTEIN"/>
    <property type="match status" value="1"/>
</dbReference>
<keyword evidence="3" id="KW-1185">Reference proteome</keyword>
<comment type="caution">
    <text evidence="2">The sequence shown here is derived from an EMBL/GenBank/DDBJ whole genome shotgun (WGS) entry which is preliminary data.</text>
</comment>
<dbReference type="Gene3D" id="2.40.420.20">
    <property type="match status" value="1"/>
</dbReference>
<evidence type="ECO:0000313" key="2">
    <source>
        <dbReference type="EMBL" id="OKH18980.1"/>
    </source>
</evidence>
<evidence type="ECO:0008006" key="4">
    <source>
        <dbReference type="Google" id="ProtNLM"/>
    </source>
</evidence>
<gene>
    <name evidence="2" type="ORF">NIES593_21490</name>
</gene>
<dbReference type="Proteomes" id="UP000186868">
    <property type="component" value="Unassembled WGS sequence"/>
</dbReference>
<dbReference type="AlphaFoldDB" id="A0A1U7H818"/>
<dbReference type="EMBL" id="MRCB01000044">
    <property type="protein sequence ID" value="OKH18980.1"/>
    <property type="molecule type" value="Genomic_DNA"/>
</dbReference>
<name>A0A1U7H818_9CYAN</name>
<accession>A0A1U7H818</accession>
<dbReference type="RefSeq" id="WP_073601541.1">
    <property type="nucleotide sequence ID" value="NZ_MRCB01000044.1"/>
</dbReference>
<sequence length="200" mass="21692">MDDRIKITASIDGIVDDIVVNLGEFVRTDNPINNIVNNQLLNLKINVPSEFSSQLQLGLPIERDGGQNKKVADGSISFILPRVDGIKNLIPIKAKIANNSVSNLRNGQFVRARVIWSRKPGVLIPAISVIRIGGQPFVFVVEQIKSPQGEVKLVARQRAVRLGNLQGTDYSVISGLNGGDKLIISGLSDLHDGQFIAVLP</sequence>
<dbReference type="STRING" id="1921803.NIES593_21490"/>
<dbReference type="OrthoDB" id="5379451at2"/>
<dbReference type="GO" id="GO:1990281">
    <property type="term" value="C:efflux pump complex"/>
    <property type="evidence" value="ECO:0007669"/>
    <property type="project" value="TreeGrafter"/>
</dbReference>
<organism evidence="2 3">
    <name type="scientific">Hydrococcus rivularis NIES-593</name>
    <dbReference type="NCBI Taxonomy" id="1921803"/>
    <lineage>
        <taxon>Bacteria</taxon>
        <taxon>Bacillati</taxon>
        <taxon>Cyanobacteriota</taxon>
        <taxon>Cyanophyceae</taxon>
        <taxon>Pleurocapsales</taxon>
        <taxon>Hydrococcaceae</taxon>
        <taxon>Hydrococcus</taxon>
    </lineage>
</organism>
<dbReference type="PANTHER" id="PTHR30469">
    <property type="entry name" value="MULTIDRUG RESISTANCE PROTEIN MDTA"/>
    <property type="match status" value="1"/>
</dbReference>
<reference evidence="2 3" key="1">
    <citation type="submission" date="2016-11" db="EMBL/GenBank/DDBJ databases">
        <title>Draft Genome Sequences of Nine Cyanobacterial Strains from Diverse Habitats.</title>
        <authorList>
            <person name="Zhu T."/>
            <person name="Hou S."/>
            <person name="Lu X."/>
            <person name="Hess W.R."/>
        </authorList>
    </citation>
    <scope>NUCLEOTIDE SEQUENCE [LARGE SCALE GENOMIC DNA]</scope>
    <source>
        <strain evidence="2 3">NIES-593</strain>
    </source>
</reference>
<dbReference type="NCBIfam" id="TIGR01730">
    <property type="entry name" value="RND_mfp"/>
    <property type="match status" value="1"/>
</dbReference>
<dbReference type="InterPro" id="IPR006143">
    <property type="entry name" value="RND_pump_MFP"/>
</dbReference>
<dbReference type="SUPFAM" id="SSF111369">
    <property type="entry name" value="HlyD-like secretion proteins"/>
    <property type="match status" value="1"/>
</dbReference>
<evidence type="ECO:0000313" key="3">
    <source>
        <dbReference type="Proteomes" id="UP000186868"/>
    </source>
</evidence>
<proteinExistence type="inferred from homology"/>